<dbReference type="PANTHER" id="PTHR24091">
    <property type="entry name" value="LYMPHOCYTE TRANSMEMBRANE ADAPTER 1"/>
    <property type="match status" value="1"/>
</dbReference>
<dbReference type="PANTHER" id="PTHR24091:SF0">
    <property type="entry name" value="LYMPHOCYTE TRANSMEMBRANE ADAPTER 1"/>
    <property type="match status" value="1"/>
</dbReference>
<dbReference type="GO" id="GO:0005829">
    <property type="term" value="C:cytosol"/>
    <property type="evidence" value="ECO:0007669"/>
    <property type="project" value="Ensembl"/>
</dbReference>
<dbReference type="Ensembl" id="ENSPCOT00000031999.1">
    <property type="protein sequence ID" value="ENSPCOP00000021335.1"/>
    <property type="gene ID" value="ENSPCOG00000022686.1"/>
</dbReference>
<protein>
    <submittedName>
        <fullName evidence="3">Lymphocyte transmembrane adaptor 1</fullName>
    </submittedName>
</protein>
<dbReference type="GO" id="GO:0006955">
    <property type="term" value="P:immune response"/>
    <property type="evidence" value="ECO:0007669"/>
    <property type="project" value="Ensembl"/>
</dbReference>
<keyword evidence="4" id="KW-1185">Reference proteome</keyword>
<dbReference type="Pfam" id="PF15681">
    <property type="entry name" value="LAX"/>
    <property type="match status" value="1"/>
</dbReference>
<dbReference type="CTD" id="54900"/>
<dbReference type="RefSeq" id="XP_012511355.1">
    <property type="nucleotide sequence ID" value="XM_012655901.1"/>
</dbReference>
<dbReference type="GO" id="GO:0042113">
    <property type="term" value="P:B cell activation"/>
    <property type="evidence" value="ECO:0007669"/>
    <property type="project" value="Ensembl"/>
</dbReference>
<evidence type="ECO:0000256" key="2">
    <source>
        <dbReference type="SAM" id="Phobius"/>
    </source>
</evidence>
<dbReference type="GO" id="GO:0042169">
    <property type="term" value="F:SH2 domain binding"/>
    <property type="evidence" value="ECO:0007669"/>
    <property type="project" value="Ensembl"/>
</dbReference>
<evidence type="ECO:0000313" key="4">
    <source>
        <dbReference type="Proteomes" id="UP000233160"/>
    </source>
</evidence>
<dbReference type="GeneTree" id="ENSGT00390000014063"/>
<keyword evidence="2" id="KW-0472">Membrane</keyword>
<dbReference type="GO" id="GO:0050868">
    <property type="term" value="P:negative regulation of T cell activation"/>
    <property type="evidence" value="ECO:0007669"/>
    <property type="project" value="Ensembl"/>
</dbReference>
<dbReference type="OMA" id="RDYINVP"/>
<accession>A0A2K6G523</accession>
<dbReference type="GeneID" id="105819616"/>
<feature type="region of interest" description="Disordered" evidence="1">
    <location>
        <begin position="113"/>
        <end position="135"/>
    </location>
</feature>
<dbReference type="OrthoDB" id="9449526at2759"/>
<feature type="compositionally biased region" description="Polar residues" evidence="1">
    <location>
        <begin position="113"/>
        <end position="123"/>
    </location>
</feature>
<name>A0A2K6G523_PROCO</name>
<gene>
    <name evidence="3" type="primary">LAX1</name>
</gene>
<reference evidence="3" key="1">
    <citation type="submission" date="2025-08" db="UniProtKB">
        <authorList>
            <consortium name="Ensembl"/>
        </authorList>
    </citation>
    <scope>IDENTIFICATION</scope>
</reference>
<dbReference type="GO" id="GO:0005886">
    <property type="term" value="C:plasma membrane"/>
    <property type="evidence" value="ECO:0007669"/>
    <property type="project" value="Ensembl"/>
</dbReference>
<dbReference type="InterPro" id="IPR031393">
    <property type="entry name" value="LAX"/>
</dbReference>
<feature type="transmembrane region" description="Helical" evidence="2">
    <location>
        <begin position="38"/>
        <end position="58"/>
    </location>
</feature>
<evidence type="ECO:0000256" key="1">
    <source>
        <dbReference type="SAM" id="MobiDB-lite"/>
    </source>
</evidence>
<dbReference type="Proteomes" id="UP000233160">
    <property type="component" value="Unassembled WGS sequence"/>
</dbReference>
<dbReference type="STRING" id="379532.ENSPCOP00000021335"/>
<feature type="compositionally biased region" description="Polar residues" evidence="1">
    <location>
        <begin position="303"/>
        <end position="318"/>
    </location>
</feature>
<keyword evidence="2" id="KW-1133">Transmembrane helix</keyword>
<sequence length="426" mass="47040">MDVTNLTFSELRGRTPEPRTLWVTPTSLDRDTGQSSSIFSGSVGLLAILLVVIVFCILCKWNKRKKRQVPYLQVTVRPLTLPRPRQRAKNIYDPLPRWQEELGRRQSRGSPIFSTESLFSRNSDSPEHVPSEAGNVSQVHRAHIHAMEYAVGIYDNATVPQMCGNLTPLAQCTDVRASRDCTSISSEDSHDYVNVPTAEEIAETLTSTNSPSRNLLVLPSAQELEFTKETDEDCRNAVNCTSFWSPGTEGSEPLSDGECSSQTSNDYVNMTGLDLRVIQETQPQVACQCCRDYENVPPADPNGNLQQAEEKATSSNTGHVEGRTDGPETHIQPVRKRSLASEDYVAFEPSTQSANTQMKHREEMSDEDSNDYENVLAAKPGSRDSEHGPGTQLLPHELKSSHLAGKPHAVVYPARSLATAESSEDP</sequence>
<feature type="region of interest" description="Disordered" evidence="1">
    <location>
        <begin position="298"/>
        <end position="409"/>
    </location>
</feature>
<organism evidence="3 4">
    <name type="scientific">Propithecus coquereli</name>
    <name type="common">Coquerel's sifaka</name>
    <name type="synonym">Propithecus verreauxi coquereli</name>
    <dbReference type="NCBI Taxonomy" id="379532"/>
    <lineage>
        <taxon>Eukaryota</taxon>
        <taxon>Metazoa</taxon>
        <taxon>Chordata</taxon>
        <taxon>Craniata</taxon>
        <taxon>Vertebrata</taxon>
        <taxon>Euteleostomi</taxon>
        <taxon>Mammalia</taxon>
        <taxon>Eutheria</taxon>
        <taxon>Euarchontoglires</taxon>
        <taxon>Primates</taxon>
        <taxon>Strepsirrhini</taxon>
        <taxon>Lemuriformes</taxon>
        <taxon>Indriidae</taxon>
        <taxon>Propithecus</taxon>
    </lineage>
</organism>
<dbReference type="GO" id="GO:0005794">
    <property type="term" value="C:Golgi apparatus"/>
    <property type="evidence" value="ECO:0007669"/>
    <property type="project" value="Ensembl"/>
</dbReference>
<dbReference type="GO" id="GO:0019901">
    <property type="term" value="F:protein kinase binding"/>
    <property type="evidence" value="ECO:0007669"/>
    <property type="project" value="Ensembl"/>
</dbReference>
<dbReference type="GO" id="GO:0035556">
    <property type="term" value="P:intracellular signal transduction"/>
    <property type="evidence" value="ECO:0007669"/>
    <property type="project" value="Ensembl"/>
</dbReference>
<dbReference type="GO" id="GO:0043409">
    <property type="term" value="P:negative regulation of MAPK cascade"/>
    <property type="evidence" value="ECO:0007669"/>
    <property type="project" value="Ensembl"/>
</dbReference>
<reference evidence="3" key="2">
    <citation type="submission" date="2025-09" db="UniProtKB">
        <authorList>
            <consortium name="Ensembl"/>
        </authorList>
    </citation>
    <scope>IDENTIFICATION</scope>
</reference>
<dbReference type="AlphaFoldDB" id="A0A2K6G523"/>
<evidence type="ECO:0000313" key="3">
    <source>
        <dbReference type="Ensembl" id="ENSPCOP00000021335.1"/>
    </source>
</evidence>
<dbReference type="GO" id="GO:0050851">
    <property type="term" value="P:antigen receptor-mediated signaling pathway"/>
    <property type="evidence" value="ECO:0007669"/>
    <property type="project" value="Ensembl"/>
</dbReference>
<keyword evidence="2" id="KW-0812">Transmembrane</keyword>
<proteinExistence type="predicted"/>
<dbReference type="KEGG" id="pcoq:105819616"/>